<name>A0A4Y2V9T0_ARAVE</name>
<dbReference type="InterPro" id="IPR007110">
    <property type="entry name" value="Ig-like_dom"/>
</dbReference>
<organism evidence="2 3">
    <name type="scientific">Araneus ventricosus</name>
    <name type="common">Orbweaver spider</name>
    <name type="synonym">Epeira ventricosa</name>
    <dbReference type="NCBI Taxonomy" id="182803"/>
    <lineage>
        <taxon>Eukaryota</taxon>
        <taxon>Metazoa</taxon>
        <taxon>Ecdysozoa</taxon>
        <taxon>Arthropoda</taxon>
        <taxon>Chelicerata</taxon>
        <taxon>Arachnida</taxon>
        <taxon>Araneae</taxon>
        <taxon>Araneomorphae</taxon>
        <taxon>Entelegynae</taxon>
        <taxon>Araneoidea</taxon>
        <taxon>Araneidae</taxon>
        <taxon>Araneus</taxon>
    </lineage>
</organism>
<protein>
    <recommendedName>
        <fullName evidence="1">Ig-like domain-containing protein</fullName>
    </recommendedName>
</protein>
<reference evidence="2 3" key="1">
    <citation type="journal article" date="2019" name="Sci. Rep.">
        <title>Orb-weaving spider Araneus ventricosus genome elucidates the spidroin gene catalogue.</title>
        <authorList>
            <person name="Kono N."/>
            <person name="Nakamura H."/>
            <person name="Ohtoshi R."/>
            <person name="Moran D.A.P."/>
            <person name="Shinohara A."/>
            <person name="Yoshida Y."/>
            <person name="Fujiwara M."/>
            <person name="Mori M."/>
            <person name="Tomita M."/>
            <person name="Arakawa K."/>
        </authorList>
    </citation>
    <scope>NUCLEOTIDE SEQUENCE [LARGE SCALE GENOMIC DNA]</scope>
</reference>
<dbReference type="SUPFAM" id="SSF48726">
    <property type="entry name" value="Immunoglobulin"/>
    <property type="match status" value="1"/>
</dbReference>
<comment type="caution">
    <text evidence="2">The sequence shown here is derived from an EMBL/GenBank/DDBJ whole genome shotgun (WGS) entry which is preliminary data.</text>
</comment>
<dbReference type="InterPro" id="IPR036179">
    <property type="entry name" value="Ig-like_dom_sf"/>
</dbReference>
<gene>
    <name evidence="2" type="ORF">AVEN_202762_1</name>
</gene>
<proteinExistence type="predicted"/>
<keyword evidence="3" id="KW-1185">Reference proteome</keyword>
<dbReference type="Proteomes" id="UP000499080">
    <property type="component" value="Unassembled WGS sequence"/>
</dbReference>
<dbReference type="OrthoDB" id="5969272at2759"/>
<accession>A0A4Y2V9T0</accession>
<dbReference type="AlphaFoldDB" id="A0A4Y2V9T0"/>
<sequence length="106" mass="11944">MYRCMATNEIGSLSHSAKINVIGPPFVRIMKDIAAVEGDVLHVRCPVAGYPVEEVYWEKSKYFKCKFIKKILIRNLNCLGGVASRDISFGPHGFGQVRNNYITMFS</sequence>
<evidence type="ECO:0000313" key="2">
    <source>
        <dbReference type="EMBL" id="GBO22013.1"/>
    </source>
</evidence>
<evidence type="ECO:0000259" key="1">
    <source>
        <dbReference type="PROSITE" id="PS50835"/>
    </source>
</evidence>
<dbReference type="EMBL" id="BGPR01045150">
    <property type="protein sequence ID" value="GBO22013.1"/>
    <property type="molecule type" value="Genomic_DNA"/>
</dbReference>
<dbReference type="PROSITE" id="PS50835">
    <property type="entry name" value="IG_LIKE"/>
    <property type="match status" value="1"/>
</dbReference>
<evidence type="ECO:0000313" key="3">
    <source>
        <dbReference type="Proteomes" id="UP000499080"/>
    </source>
</evidence>
<feature type="domain" description="Ig-like" evidence="1">
    <location>
        <begin position="24"/>
        <end position="60"/>
    </location>
</feature>